<dbReference type="AlphaFoldDB" id="A0A0E1VSI7"/>
<dbReference type="RefSeq" id="WP_004529500.1">
    <property type="nucleotide sequence ID" value="NZ_CM000833.1"/>
</dbReference>
<feature type="transmembrane region" description="Helical" evidence="2">
    <location>
        <begin position="56"/>
        <end position="76"/>
    </location>
</feature>
<accession>A0A0E1VSI7</accession>
<evidence type="ECO:0000256" key="1">
    <source>
        <dbReference type="ARBA" id="ARBA00022723"/>
    </source>
</evidence>
<keyword evidence="1" id="KW-0479">Metal-binding</keyword>
<dbReference type="Proteomes" id="UP000001812">
    <property type="component" value="Chromosome II"/>
</dbReference>
<feature type="transmembrane region" description="Helical" evidence="2">
    <location>
        <begin position="234"/>
        <end position="258"/>
    </location>
</feature>
<protein>
    <submittedName>
        <fullName evidence="5">AMP-binding domain protein</fullName>
    </submittedName>
</protein>
<reference evidence="5" key="1">
    <citation type="submission" date="2009-05" db="EMBL/GenBank/DDBJ databases">
        <authorList>
            <person name="Harkins D.M."/>
            <person name="DeShazer D."/>
            <person name="Woods D.E."/>
            <person name="Brinkac L.M."/>
            <person name="Brown K.A."/>
            <person name="Hung G.C."/>
            <person name="Tuanyok A."/>
            <person name="Zhang B."/>
            <person name="Nierman W.C."/>
        </authorList>
    </citation>
    <scope>NUCLEOTIDE SEQUENCE [LARGE SCALE GENOMIC DNA]</scope>
    <source>
        <strain evidence="5">1710a</strain>
    </source>
</reference>
<evidence type="ECO:0000259" key="4">
    <source>
        <dbReference type="Pfam" id="PF13193"/>
    </source>
</evidence>
<dbReference type="HOGENOM" id="CLU_000022_59_5_4"/>
<dbReference type="Pfam" id="PF00501">
    <property type="entry name" value="AMP-binding"/>
    <property type="match status" value="1"/>
</dbReference>
<keyword evidence="2" id="KW-1133">Transmembrane helix</keyword>
<sequence length="601" mass="64283">MHATDQHSALNAAPSAYVYPLLVGQLLTHARGADAGRQIVYRGDVRHSYAQFRERIGRLAGALAALGVGADATVAVMDWDSHRYLESYFAIPMMGATLFTVNVRLSPRQIAHTLRDARASVVVAHADFLPLLEQVRDALGDSTCVIVACDGGAMPATSLPLAGEYERLVAAADPDYPFADFDENARAVLFYTTGTTGDPKGVCYSHRQIVLHALATAAALGAARDGQRLHRDDVYMPITPMFHVMAWGMPYIAVMLGLKIVLPGRYRAHALLDLRQAERVTFSHCVPAVLQMLLDEARLRACELSGWKMIVGGSALPASLCRAARARRIDVFAGYGMSETGPVVALAQLRGTEGGVDVHADEDAGIDADVGAGIDVDTDVDADINANAGANASDSSVTTAAAHADDETAKRCAAGWPPPLVELRVVDAAMRDVPRDGRTPGEIVLRGPALALGYRGNPQASAALWAGGYLHTQDVAVMHGDGAIRIVDRIKDVIKTGGEWVSSLELEGLLNDIAGIRESAVVGVPDARWGERPAAVVVCERDAPLAAQDVRARLLEHVAANRISRYAVPECERIVFVDALPKTSVGKIDKKSLRRLVERID</sequence>
<feature type="domain" description="AMP-dependent synthetase/ligase" evidence="3">
    <location>
        <begin position="36"/>
        <end position="346"/>
    </location>
</feature>
<dbReference type="Gene3D" id="3.40.50.12780">
    <property type="entry name" value="N-terminal domain of ligase-like"/>
    <property type="match status" value="2"/>
</dbReference>
<dbReference type="EMBL" id="CM000833">
    <property type="protein sequence ID" value="EET03870.1"/>
    <property type="molecule type" value="Genomic_DNA"/>
</dbReference>
<feature type="transmembrane region" description="Helical" evidence="2">
    <location>
        <begin position="88"/>
        <end position="105"/>
    </location>
</feature>
<proteinExistence type="predicted"/>
<evidence type="ECO:0000259" key="3">
    <source>
        <dbReference type="Pfam" id="PF00501"/>
    </source>
</evidence>
<dbReference type="GO" id="GO:0016877">
    <property type="term" value="F:ligase activity, forming carbon-sulfur bonds"/>
    <property type="evidence" value="ECO:0007669"/>
    <property type="project" value="UniProtKB-ARBA"/>
</dbReference>
<evidence type="ECO:0000313" key="5">
    <source>
        <dbReference type="EMBL" id="EET03870.1"/>
    </source>
</evidence>
<dbReference type="SUPFAM" id="SSF56801">
    <property type="entry name" value="Acetyl-CoA synthetase-like"/>
    <property type="match status" value="1"/>
</dbReference>
<dbReference type="InterPro" id="IPR042099">
    <property type="entry name" value="ANL_N_sf"/>
</dbReference>
<dbReference type="PANTHER" id="PTHR43767">
    <property type="entry name" value="LONG-CHAIN-FATTY-ACID--COA LIGASE"/>
    <property type="match status" value="1"/>
</dbReference>
<dbReference type="PANTHER" id="PTHR43767:SF11">
    <property type="entry name" value="MEDIUM-CHAIN-FATTY-ACID--COA LIGASE"/>
    <property type="match status" value="1"/>
</dbReference>
<keyword evidence="2" id="KW-0812">Transmembrane</keyword>
<feature type="domain" description="AMP-binding enzyme C-terminal" evidence="4">
    <location>
        <begin position="505"/>
        <end position="587"/>
    </location>
</feature>
<keyword evidence="2" id="KW-0472">Membrane</keyword>
<name>A0A0E1VSI7_BURPE</name>
<organism evidence="5">
    <name type="scientific">Burkholderia pseudomallei 1710a</name>
    <dbReference type="NCBI Taxonomy" id="320371"/>
    <lineage>
        <taxon>Bacteria</taxon>
        <taxon>Pseudomonadati</taxon>
        <taxon>Pseudomonadota</taxon>
        <taxon>Betaproteobacteria</taxon>
        <taxon>Burkholderiales</taxon>
        <taxon>Burkholderiaceae</taxon>
        <taxon>Burkholderia</taxon>
        <taxon>pseudomallei group</taxon>
    </lineage>
</organism>
<gene>
    <name evidence="5" type="ORF">BURPS1710A_A2397</name>
</gene>
<dbReference type="InterPro" id="IPR020845">
    <property type="entry name" value="AMP-binding_CS"/>
</dbReference>
<dbReference type="Gene3D" id="3.30.300.30">
    <property type="match status" value="1"/>
</dbReference>
<dbReference type="InterPro" id="IPR000873">
    <property type="entry name" value="AMP-dep_synth/lig_dom"/>
</dbReference>
<dbReference type="InterPro" id="IPR025110">
    <property type="entry name" value="AMP-bd_C"/>
</dbReference>
<dbReference type="InterPro" id="IPR045851">
    <property type="entry name" value="AMP-bd_C_sf"/>
</dbReference>
<dbReference type="GO" id="GO:0046872">
    <property type="term" value="F:metal ion binding"/>
    <property type="evidence" value="ECO:0007669"/>
    <property type="project" value="UniProtKB-KW"/>
</dbReference>
<dbReference type="PROSITE" id="PS00455">
    <property type="entry name" value="AMP_BINDING"/>
    <property type="match status" value="1"/>
</dbReference>
<dbReference type="InterPro" id="IPR050237">
    <property type="entry name" value="ATP-dep_AMP-bd_enzyme"/>
</dbReference>
<evidence type="ECO:0000256" key="2">
    <source>
        <dbReference type="SAM" id="Phobius"/>
    </source>
</evidence>
<dbReference type="Pfam" id="PF13193">
    <property type="entry name" value="AMP-binding_C"/>
    <property type="match status" value="1"/>
</dbReference>